<keyword evidence="2" id="KW-0812">Transmembrane</keyword>
<reference evidence="3" key="1">
    <citation type="submission" date="2022-10" db="EMBL/GenBank/DDBJ databases">
        <title>The complete genomes of actinobacterial strains from the NBC collection.</title>
        <authorList>
            <person name="Joergensen T.S."/>
            <person name="Alvarez Arevalo M."/>
            <person name="Sterndorff E.B."/>
            <person name="Faurdal D."/>
            <person name="Vuksanovic O."/>
            <person name="Mourched A.-S."/>
            <person name="Charusanti P."/>
            <person name="Shaw S."/>
            <person name="Blin K."/>
            <person name="Weber T."/>
        </authorList>
    </citation>
    <scope>NUCLEOTIDE SEQUENCE</scope>
    <source>
        <strain evidence="3">NBC_01482</strain>
    </source>
</reference>
<dbReference type="Proteomes" id="UP001432062">
    <property type="component" value="Chromosome"/>
</dbReference>
<feature type="compositionally biased region" description="Low complexity" evidence="1">
    <location>
        <begin position="143"/>
        <end position="157"/>
    </location>
</feature>
<organism evidence="3 4">
    <name type="scientific">Nocardia vinacea</name>
    <dbReference type="NCBI Taxonomy" id="96468"/>
    <lineage>
        <taxon>Bacteria</taxon>
        <taxon>Bacillati</taxon>
        <taxon>Actinomycetota</taxon>
        <taxon>Actinomycetes</taxon>
        <taxon>Mycobacteriales</taxon>
        <taxon>Nocardiaceae</taxon>
        <taxon>Nocardia</taxon>
    </lineage>
</organism>
<gene>
    <name evidence="3" type="ORF">OG563_20925</name>
</gene>
<feature type="region of interest" description="Disordered" evidence="1">
    <location>
        <begin position="43"/>
        <end position="222"/>
    </location>
</feature>
<evidence type="ECO:0000313" key="3">
    <source>
        <dbReference type="EMBL" id="WUV50442.1"/>
    </source>
</evidence>
<dbReference type="RefSeq" id="WP_327095126.1">
    <property type="nucleotide sequence ID" value="NZ_CP109149.1"/>
</dbReference>
<feature type="compositionally biased region" description="Basic and acidic residues" evidence="1">
    <location>
        <begin position="98"/>
        <end position="115"/>
    </location>
</feature>
<evidence type="ECO:0000313" key="4">
    <source>
        <dbReference type="Proteomes" id="UP001432062"/>
    </source>
</evidence>
<evidence type="ECO:0008006" key="5">
    <source>
        <dbReference type="Google" id="ProtNLM"/>
    </source>
</evidence>
<feature type="compositionally biased region" description="Low complexity" evidence="1">
    <location>
        <begin position="166"/>
        <end position="177"/>
    </location>
</feature>
<sequence>MPVSATGSAAETAVIQRDSAAAKSAAAPDKVDDAAGADAATMVMRRIDPKAESTGKGATAAPTQDEPDLAGADDKTVAMPVVSKLDAEQTVALPIQKPADKPVDKDATERMRTDAGTKPGTDRVVPPAARPGPITKPPSTPRPAAGPKQAGAQGPSQSGPGVEETAPSAPRGPARPRQVASAPSPADTQQTRPAQPVTGSRAMAQPQRITPPGQQPGAAEAPAERSKRWLFIGAAAVALIAVIGLAVALIGGRGDNSPEAKVRATITDYTQALKSGDLAALRNTTCGQLHDFYQGIPADQFAGVHQLSMDRKNIPAVASVDAIKITDKTAIAQATVYTDADPTKRSARTFDLEQTADGWKVCDPPSAGTP</sequence>
<feature type="compositionally biased region" description="Pro residues" evidence="1">
    <location>
        <begin position="128"/>
        <end position="141"/>
    </location>
</feature>
<evidence type="ECO:0000256" key="2">
    <source>
        <dbReference type="SAM" id="Phobius"/>
    </source>
</evidence>
<dbReference type="InterPro" id="IPR032710">
    <property type="entry name" value="NTF2-like_dom_sf"/>
</dbReference>
<keyword evidence="4" id="KW-1185">Reference proteome</keyword>
<protein>
    <recommendedName>
        <fullName evidence="5">Lumazine-binding protein</fullName>
    </recommendedName>
</protein>
<feature type="compositionally biased region" description="Low complexity" evidence="1">
    <location>
        <begin position="211"/>
        <end position="221"/>
    </location>
</feature>
<keyword evidence="2" id="KW-1133">Transmembrane helix</keyword>
<evidence type="ECO:0000256" key="1">
    <source>
        <dbReference type="SAM" id="MobiDB-lite"/>
    </source>
</evidence>
<dbReference type="SUPFAM" id="SSF54427">
    <property type="entry name" value="NTF2-like"/>
    <property type="match status" value="1"/>
</dbReference>
<keyword evidence="2" id="KW-0472">Membrane</keyword>
<proteinExistence type="predicted"/>
<feature type="transmembrane region" description="Helical" evidence="2">
    <location>
        <begin position="229"/>
        <end position="251"/>
    </location>
</feature>
<dbReference type="Gene3D" id="3.10.450.50">
    <property type="match status" value="1"/>
</dbReference>
<dbReference type="EMBL" id="CP109441">
    <property type="protein sequence ID" value="WUV50442.1"/>
    <property type="molecule type" value="Genomic_DNA"/>
</dbReference>
<accession>A0ABZ1Z4H0</accession>
<name>A0ABZ1Z4H0_9NOCA</name>